<sequence>MINQVKQLIEEDNMYRDLLLRVYEQPYISNKDLLDEVSEEEKEICKTHLDTLVKTFILVELTSQSGSSIESRIPQKIFIINPEIEEEIEDVL</sequence>
<evidence type="ECO:0000313" key="1">
    <source>
        <dbReference type="EMBL" id="AOV08014.1"/>
    </source>
</evidence>
<dbReference type="EMBL" id="CP017560">
    <property type="protein sequence ID" value="AOV08014.1"/>
    <property type="molecule type" value="Genomic_DNA"/>
</dbReference>
<reference evidence="1 2" key="1">
    <citation type="submission" date="2016-09" db="EMBL/GenBank/DDBJ databases">
        <title>Complete genome sequence of the Lysinibacillus sphaericus LMG 22257, a specie of Bacillus with ureolytic activity that can effectively biodeposit calcium carbonate.</title>
        <authorList>
            <person name="Yan W."/>
        </authorList>
    </citation>
    <scope>NUCLEOTIDE SEQUENCE [LARGE SCALE GENOMIC DNA]</scope>
    <source>
        <strain evidence="1 2">LMG 22257</strain>
    </source>
</reference>
<name>A0A1D8JH52_9BACL</name>
<dbReference type="RefSeq" id="WP_075528161.1">
    <property type="nucleotide sequence ID" value="NZ_CP017560.1"/>
</dbReference>
<dbReference type="AlphaFoldDB" id="A0A1D8JH52"/>
<dbReference type="KEGG" id="surl:BI350_11010"/>
<dbReference type="Proteomes" id="UP000185746">
    <property type="component" value="Chromosome"/>
</dbReference>
<protein>
    <submittedName>
        <fullName evidence="1">Uncharacterized protein</fullName>
    </submittedName>
</protein>
<accession>A0A1D8JH52</accession>
<proteinExistence type="predicted"/>
<organism evidence="1 2">
    <name type="scientific">Sporosarcina ureilytica</name>
    <dbReference type="NCBI Taxonomy" id="298596"/>
    <lineage>
        <taxon>Bacteria</taxon>
        <taxon>Bacillati</taxon>
        <taxon>Bacillota</taxon>
        <taxon>Bacilli</taxon>
        <taxon>Bacillales</taxon>
        <taxon>Caryophanaceae</taxon>
        <taxon>Sporosarcina</taxon>
    </lineage>
</organism>
<gene>
    <name evidence="1" type="ORF">BI350_11010</name>
</gene>
<keyword evidence="2" id="KW-1185">Reference proteome</keyword>
<evidence type="ECO:0000313" key="2">
    <source>
        <dbReference type="Proteomes" id="UP000185746"/>
    </source>
</evidence>